<accession>A0A1G7FK57</accession>
<proteinExistence type="predicted"/>
<dbReference type="EMBL" id="FNAI01000009">
    <property type="protein sequence ID" value="SDE76278.1"/>
    <property type="molecule type" value="Genomic_DNA"/>
</dbReference>
<name>A0A1G7FK57_9SPHI</name>
<keyword evidence="2" id="KW-1185">Reference proteome</keyword>
<evidence type="ECO:0000313" key="2">
    <source>
        <dbReference type="Proteomes" id="UP000199072"/>
    </source>
</evidence>
<gene>
    <name evidence="1" type="ORF">SAMN05216464_10995</name>
</gene>
<evidence type="ECO:0000313" key="1">
    <source>
        <dbReference type="EMBL" id="SDE76278.1"/>
    </source>
</evidence>
<dbReference type="STRING" id="1391627.SAMN05216464_10995"/>
<reference evidence="1 2" key="1">
    <citation type="submission" date="2016-10" db="EMBL/GenBank/DDBJ databases">
        <authorList>
            <person name="de Groot N.N."/>
        </authorList>
    </citation>
    <scope>NUCLEOTIDE SEQUENCE [LARGE SCALE GENOMIC DNA]</scope>
    <source>
        <strain evidence="1 2">47C3B</strain>
    </source>
</reference>
<sequence length="36" mass="4223">MQIKVFTVGGYQLVFGIGLNYKEIYLLNINKTLFRK</sequence>
<dbReference type="Proteomes" id="UP000199072">
    <property type="component" value="Unassembled WGS sequence"/>
</dbReference>
<dbReference type="AlphaFoldDB" id="A0A1G7FK57"/>
<organism evidence="1 2">
    <name type="scientific">Mucilaginibacter pineti</name>
    <dbReference type="NCBI Taxonomy" id="1391627"/>
    <lineage>
        <taxon>Bacteria</taxon>
        <taxon>Pseudomonadati</taxon>
        <taxon>Bacteroidota</taxon>
        <taxon>Sphingobacteriia</taxon>
        <taxon>Sphingobacteriales</taxon>
        <taxon>Sphingobacteriaceae</taxon>
        <taxon>Mucilaginibacter</taxon>
    </lineage>
</organism>
<protein>
    <submittedName>
        <fullName evidence="1">Uncharacterized protein</fullName>
    </submittedName>
</protein>